<organism evidence="7 8">
    <name type="scientific">Ruegeria arenilitoris</name>
    <dbReference type="NCBI Taxonomy" id="1173585"/>
    <lineage>
        <taxon>Bacteria</taxon>
        <taxon>Pseudomonadati</taxon>
        <taxon>Pseudomonadota</taxon>
        <taxon>Alphaproteobacteria</taxon>
        <taxon>Rhodobacterales</taxon>
        <taxon>Roseobacteraceae</taxon>
        <taxon>Ruegeria</taxon>
    </lineage>
</organism>
<comment type="similarity">
    <text evidence="1">Belongs to the TfdA dioxygenase family.</text>
</comment>
<evidence type="ECO:0000256" key="1">
    <source>
        <dbReference type="ARBA" id="ARBA00005896"/>
    </source>
</evidence>
<dbReference type="InterPro" id="IPR003819">
    <property type="entry name" value="TauD/TfdA-like"/>
</dbReference>
<dbReference type="InterPro" id="IPR042098">
    <property type="entry name" value="TauD-like_sf"/>
</dbReference>
<dbReference type="SUPFAM" id="SSF51197">
    <property type="entry name" value="Clavaminate synthase-like"/>
    <property type="match status" value="1"/>
</dbReference>
<dbReference type="EMBL" id="FXYG01000001">
    <property type="protein sequence ID" value="SMX32857.1"/>
    <property type="molecule type" value="Genomic_DNA"/>
</dbReference>
<evidence type="ECO:0000313" key="7">
    <source>
        <dbReference type="EMBL" id="SMX32857.1"/>
    </source>
</evidence>
<name>A0A238JRN1_9RHOB</name>
<dbReference type="GO" id="GO:0005737">
    <property type="term" value="C:cytoplasm"/>
    <property type="evidence" value="ECO:0007669"/>
    <property type="project" value="TreeGrafter"/>
</dbReference>
<keyword evidence="2" id="KW-0479">Metal-binding</keyword>
<dbReference type="PANTHER" id="PTHR30468">
    <property type="entry name" value="ALPHA-KETOGLUTARATE-DEPENDENT SULFONATE DIOXYGENASE"/>
    <property type="match status" value="1"/>
</dbReference>
<protein>
    <submittedName>
        <fullName evidence="7">Alpha-ketoglutarate-dependent taurine dioxygenase</fullName>
        <ecNumber evidence="7">1.14.11.17</ecNumber>
    </submittedName>
</protein>
<dbReference type="OrthoDB" id="7209371at2"/>
<dbReference type="GO" id="GO:0006790">
    <property type="term" value="P:sulfur compound metabolic process"/>
    <property type="evidence" value="ECO:0007669"/>
    <property type="project" value="TreeGrafter"/>
</dbReference>
<dbReference type="Proteomes" id="UP000202485">
    <property type="component" value="Unassembled WGS sequence"/>
</dbReference>
<keyword evidence="4 7" id="KW-0560">Oxidoreductase</keyword>
<dbReference type="EC" id="1.14.11.17" evidence="7"/>
<gene>
    <name evidence="7" type="primary">tauD</name>
    <name evidence="7" type="ORF">RUA8715_00045</name>
</gene>
<dbReference type="InterPro" id="IPR051323">
    <property type="entry name" value="AtsK-like"/>
</dbReference>
<feature type="domain" description="TauD/TfdA-like" evidence="6">
    <location>
        <begin position="15"/>
        <end position="275"/>
    </location>
</feature>
<evidence type="ECO:0000259" key="6">
    <source>
        <dbReference type="Pfam" id="PF02668"/>
    </source>
</evidence>
<dbReference type="AlphaFoldDB" id="A0A238JRN1"/>
<proteinExistence type="inferred from homology"/>
<keyword evidence="3 7" id="KW-0223">Dioxygenase</keyword>
<evidence type="ECO:0000256" key="5">
    <source>
        <dbReference type="ARBA" id="ARBA00023004"/>
    </source>
</evidence>
<evidence type="ECO:0000313" key="8">
    <source>
        <dbReference type="Proteomes" id="UP000202485"/>
    </source>
</evidence>
<accession>A0A238JRN1</accession>
<dbReference type="GO" id="GO:0000908">
    <property type="term" value="F:taurine dioxygenase activity"/>
    <property type="evidence" value="ECO:0007669"/>
    <property type="project" value="UniProtKB-EC"/>
</dbReference>
<reference evidence="8" key="1">
    <citation type="submission" date="2017-05" db="EMBL/GenBank/DDBJ databases">
        <authorList>
            <person name="Rodrigo-Torres L."/>
            <person name="Arahal R. D."/>
            <person name="Lucena T."/>
        </authorList>
    </citation>
    <scope>NUCLEOTIDE SEQUENCE [LARGE SCALE GENOMIC DNA]</scope>
    <source>
        <strain evidence="8">CECT 8715</strain>
    </source>
</reference>
<dbReference type="GO" id="GO:0046872">
    <property type="term" value="F:metal ion binding"/>
    <property type="evidence" value="ECO:0007669"/>
    <property type="project" value="UniProtKB-KW"/>
</dbReference>
<keyword evidence="5" id="KW-0408">Iron</keyword>
<evidence type="ECO:0000256" key="2">
    <source>
        <dbReference type="ARBA" id="ARBA00022723"/>
    </source>
</evidence>
<dbReference type="FunFam" id="3.60.130.10:FF:000007">
    <property type="entry name" value="Alpha-ketoglutarate-dependent taurine dioxygenase"/>
    <property type="match status" value="1"/>
</dbReference>
<dbReference type="PANTHER" id="PTHR30468:SF1">
    <property type="entry name" value="ALPHA-KETOGLUTARATE-DEPENDENT SULFONATE DIOXYGENASE"/>
    <property type="match status" value="1"/>
</dbReference>
<evidence type="ECO:0000256" key="3">
    <source>
        <dbReference type="ARBA" id="ARBA00022964"/>
    </source>
</evidence>
<dbReference type="Pfam" id="PF02668">
    <property type="entry name" value="TauD"/>
    <property type="match status" value="1"/>
</dbReference>
<dbReference type="Gene3D" id="3.60.130.10">
    <property type="entry name" value="Clavaminate synthase-like"/>
    <property type="match status" value="1"/>
</dbReference>
<keyword evidence="8" id="KW-1185">Reference proteome</keyword>
<sequence length="282" mass="32101">MVAPKSNTYTSIVAKPFAPNLGAEIYGVDLSQPVPDDQFAEIRDAFHTYQVLFFKEQKEIPPAQHIEFGKRFGPLHAHPAAPTMEGYPEIFEIHATKNSKVANGEFWHSDVSCDETPPLGTMLQIHIAPPCGGDTMFSDMYAAYDDLSEPIKSMLDGLSALHSSEHIYKGRYSDRGQKDADIDCPEAIHPIVRTHPETGRKSLFVNRTFTTKIIGLSDKESEAILNMLFEHAEQINYQIRFRWSLNDMAFWDNRCCMHRAIWDYWPAERKGRRVTVKGDRPV</sequence>
<evidence type="ECO:0000256" key="4">
    <source>
        <dbReference type="ARBA" id="ARBA00023002"/>
    </source>
</evidence>